<keyword evidence="4" id="KW-1185">Reference proteome</keyword>
<evidence type="ECO:0000256" key="2">
    <source>
        <dbReference type="ARBA" id="ARBA00022705"/>
    </source>
</evidence>
<name>A0A9W8LQH1_9FUNG</name>
<dbReference type="AlphaFoldDB" id="A0A9W8LQH1"/>
<evidence type="ECO:0000313" key="4">
    <source>
        <dbReference type="Proteomes" id="UP001140094"/>
    </source>
</evidence>
<sequence length="320" mass="35483">MSAPNVSQKLSASAGYPEDYRLMELTPEILAQLEAAEKSTLVVRGREDDVAVLVDSEERTYQLHTAHTSNGLYLMTQSPEGLELRTKLNQTFELHKTQPQIRARVLEVLGWETRGPFSGAELEDQPSPPQSDSEDVAMAVDGDMSRRASAVRHVTDEVLARHVQAGDRQLRRVLAEVPAFRHAERGHWRVVDPAYCMELLRLILATQIERDWSLDALDAKEVYLALRSDAGGDALLPEAVEAVLGRFSNPALGCGSAVYAMDNRRVARFLAEQIFATEGSRAWPVSEFLAALQATMPPQLQLGDIADLENWRSKAIPQSL</sequence>
<protein>
    <submittedName>
        <fullName evidence="3">Ctf8p and Ctf18p associating protein</fullName>
    </submittedName>
</protein>
<evidence type="ECO:0000313" key="3">
    <source>
        <dbReference type="EMBL" id="KAJ2789656.1"/>
    </source>
</evidence>
<reference evidence="3" key="1">
    <citation type="submission" date="2022-07" db="EMBL/GenBank/DDBJ databases">
        <title>Phylogenomic reconstructions and comparative analyses of Kickxellomycotina fungi.</title>
        <authorList>
            <person name="Reynolds N.K."/>
            <person name="Stajich J.E."/>
            <person name="Barry K."/>
            <person name="Grigoriev I.V."/>
            <person name="Crous P."/>
            <person name="Smith M.E."/>
        </authorList>
    </citation>
    <scope>NUCLEOTIDE SEQUENCE</scope>
    <source>
        <strain evidence="3">NRRL 1565</strain>
    </source>
</reference>
<comment type="similarity">
    <text evidence="1">Belongs to the DCC1 family.</text>
</comment>
<dbReference type="Pfam" id="PF09724">
    <property type="entry name" value="Dcc1"/>
    <property type="match status" value="1"/>
</dbReference>
<dbReference type="PANTHER" id="PTHR13395:SF6">
    <property type="entry name" value="SISTER CHROMATID COHESION PROTEIN DCC1"/>
    <property type="match status" value="1"/>
</dbReference>
<dbReference type="InterPro" id="IPR019128">
    <property type="entry name" value="Dcc1"/>
</dbReference>
<dbReference type="PANTHER" id="PTHR13395">
    <property type="entry name" value="SISTER CHROMATID COHESION PROTEIN DCC1-RELATED"/>
    <property type="match status" value="1"/>
</dbReference>
<dbReference type="Proteomes" id="UP001140094">
    <property type="component" value="Unassembled WGS sequence"/>
</dbReference>
<evidence type="ECO:0000256" key="1">
    <source>
        <dbReference type="ARBA" id="ARBA00007017"/>
    </source>
</evidence>
<dbReference type="GO" id="GO:0006260">
    <property type="term" value="P:DNA replication"/>
    <property type="evidence" value="ECO:0007669"/>
    <property type="project" value="UniProtKB-KW"/>
</dbReference>
<dbReference type="EMBL" id="JANBUO010003743">
    <property type="protein sequence ID" value="KAJ2789656.1"/>
    <property type="molecule type" value="Genomic_DNA"/>
</dbReference>
<comment type="caution">
    <text evidence="3">The sequence shown here is derived from an EMBL/GenBank/DDBJ whole genome shotgun (WGS) entry which is preliminary data.</text>
</comment>
<dbReference type="GO" id="GO:0031390">
    <property type="term" value="C:Ctf18 RFC-like complex"/>
    <property type="evidence" value="ECO:0007669"/>
    <property type="project" value="InterPro"/>
</dbReference>
<keyword evidence="2" id="KW-0235">DNA replication</keyword>
<dbReference type="OrthoDB" id="276989at2759"/>
<dbReference type="GO" id="GO:0000785">
    <property type="term" value="C:chromatin"/>
    <property type="evidence" value="ECO:0007669"/>
    <property type="project" value="TreeGrafter"/>
</dbReference>
<organism evidence="3 4">
    <name type="scientific">Coemansia guatemalensis</name>
    <dbReference type="NCBI Taxonomy" id="2761395"/>
    <lineage>
        <taxon>Eukaryota</taxon>
        <taxon>Fungi</taxon>
        <taxon>Fungi incertae sedis</taxon>
        <taxon>Zoopagomycota</taxon>
        <taxon>Kickxellomycotina</taxon>
        <taxon>Kickxellomycetes</taxon>
        <taxon>Kickxellales</taxon>
        <taxon>Kickxellaceae</taxon>
        <taxon>Coemansia</taxon>
    </lineage>
</organism>
<dbReference type="GO" id="GO:0034088">
    <property type="term" value="P:maintenance of mitotic sister chromatid cohesion"/>
    <property type="evidence" value="ECO:0007669"/>
    <property type="project" value="TreeGrafter"/>
</dbReference>
<feature type="non-terminal residue" evidence="3">
    <location>
        <position position="320"/>
    </location>
</feature>
<dbReference type="GO" id="GO:0000775">
    <property type="term" value="C:chromosome, centromeric region"/>
    <property type="evidence" value="ECO:0007669"/>
    <property type="project" value="TreeGrafter"/>
</dbReference>
<proteinExistence type="inferred from homology"/>
<accession>A0A9W8LQH1</accession>
<gene>
    <name evidence="3" type="primary">DCC1</name>
    <name evidence="3" type="ORF">H4R20_007139</name>
</gene>